<sequence length="77" mass="8589">MRFKEKEKARIGKKDSKPSSLIEKRSTKIIHDGGGRTQCKRKRIKGGNRENIDESPARLVRSKLVGNLSPCKVVAGD</sequence>
<proteinExistence type="predicted"/>
<comment type="caution">
    <text evidence="2">The sequence shown here is derived from an EMBL/GenBank/DDBJ whole genome shotgun (WGS) entry which is preliminary data.</text>
</comment>
<name>A0ABR0QKB4_GOSAR</name>
<feature type="region of interest" description="Disordered" evidence="1">
    <location>
        <begin position="1"/>
        <end position="20"/>
    </location>
</feature>
<evidence type="ECO:0000256" key="1">
    <source>
        <dbReference type="SAM" id="MobiDB-lite"/>
    </source>
</evidence>
<dbReference type="EMBL" id="JARKNE010000003">
    <property type="protein sequence ID" value="KAK5839683.1"/>
    <property type="molecule type" value="Genomic_DNA"/>
</dbReference>
<keyword evidence="3" id="KW-1185">Reference proteome</keyword>
<accession>A0ABR0QKB4</accession>
<evidence type="ECO:0000313" key="2">
    <source>
        <dbReference type="EMBL" id="KAK5839683.1"/>
    </source>
</evidence>
<organism evidence="2 3">
    <name type="scientific">Gossypium arboreum</name>
    <name type="common">Tree cotton</name>
    <name type="synonym">Gossypium nanking</name>
    <dbReference type="NCBI Taxonomy" id="29729"/>
    <lineage>
        <taxon>Eukaryota</taxon>
        <taxon>Viridiplantae</taxon>
        <taxon>Streptophyta</taxon>
        <taxon>Embryophyta</taxon>
        <taxon>Tracheophyta</taxon>
        <taxon>Spermatophyta</taxon>
        <taxon>Magnoliopsida</taxon>
        <taxon>eudicotyledons</taxon>
        <taxon>Gunneridae</taxon>
        <taxon>Pentapetalae</taxon>
        <taxon>rosids</taxon>
        <taxon>malvids</taxon>
        <taxon>Malvales</taxon>
        <taxon>Malvaceae</taxon>
        <taxon>Malvoideae</taxon>
        <taxon>Gossypium</taxon>
    </lineage>
</organism>
<protein>
    <submittedName>
        <fullName evidence="2">Uncharacterized protein</fullName>
    </submittedName>
</protein>
<evidence type="ECO:0000313" key="3">
    <source>
        <dbReference type="Proteomes" id="UP001358586"/>
    </source>
</evidence>
<dbReference type="Proteomes" id="UP001358586">
    <property type="component" value="Chromosome 3"/>
</dbReference>
<gene>
    <name evidence="2" type="ORF">PVK06_008509</name>
</gene>
<reference evidence="2 3" key="1">
    <citation type="submission" date="2023-03" db="EMBL/GenBank/DDBJ databases">
        <title>WGS of Gossypium arboreum.</title>
        <authorList>
            <person name="Yu D."/>
        </authorList>
    </citation>
    <scope>NUCLEOTIDE SEQUENCE [LARGE SCALE GENOMIC DNA]</scope>
    <source>
        <tissue evidence="2">Leaf</tissue>
    </source>
</reference>